<name>A0A256FPQ0_9HYPH</name>
<dbReference type="InterPro" id="IPR036365">
    <property type="entry name" value="PGBD-like_sf"/>
</dbReference>
<evidence type="ECO:0000313" key="3">
    <source>
        <dbReference type="Proteomes" id="UP000216345"/>
    </source>
</evidence>
<protein>
    <submittedName>
        <fullName evidence="2">Putative peptidoglycan binding domain protein</fullName>
    </submittedName>
</protein>
<keyword evidence="3" id="KW-1185">Reference proteome</keyword>
<dbReference type="AlphaFoldDB" id="A0A256FPQ0"/>
<evidence type="ECO:0000313" key="2">
    <source>
        <dbReference type="EMBL" id="OYR16807.1"/>
    </source>
</evidence>
<comment type="caution">
    <text evidence="2">The sequence shown here is derived from an EMBL/GenBank/DDBJ whole genome shotgun (WGS) entry which is preliminary data.</text>
</comment>
<dbReference type="EMBL" id="NNRK01000021">
    <property type="protein sequence ID" value="OYR16807.1"/>
    <property type="molecule type" value="Genomic_DNA"/>
</dbReference>
<dbReference type="Pfam" id="PF01471">
    <property type="entry name" value="PG_binding_1"/>
    <property type="match status" value="1"/>
</dbReference>
<evidence type="ECO:0000259" key="1">
    <source>
        <dbReference type="Pfam" id="PF01471"/>
    </source>
</evidence>
<gene>
    <name evidence="2" type="ORF">CEV32_4101</name>
</gene>
<accession>A0A256FPQ0</accession>
<dbReference type="InterPro" id="IPR002477">
    <property type="entry name" value="Peptidoglycan-bd-like"/>
</dbReference>
<dbReference type="InterPro" id="IPR036366">
    <property type="entry name" value="PGBDSf"/>
</dbReference>
<organism evidence="2 3">
    <name type="scientific">Brucella rhizosphaerae</name>
    <dbReference type="NCBI Taxonomy" id="571254"/>
    <lineage>
        <taxon>Bacteria</taxon>
        <taxon>Pseudomonadati</taxon>
        <taxon>Pseudomonadota</taxon>
        <taxon>Alphaproteobacteria</taxon>
        <taxon>Hyphomicrobiales</taxon>
        <taxon>Brucellaceae</taxon>
        <taxon>Brucella/Ochrobactrum group</taxon>
        <taxon>Brucella</taxon>
    </lineage>
</organism>
<dbReference type="Proteomes" id="UP000216345">
    <property type="component" value="Unassembled WGS sequence"/>
</dbReference>
<proteinExistence type="predicted"/>
<dbReference type="Gene3D" id="1.10.101.10">
    <property type="entry name" value="PGBD-like superfamily/PGBD"/>
    <property type="match status" value="1"/>
</dbReference>
<sequence>MLAYGYYSGQIDGVLGSTSKAGLQRLQADYGLKVTGTVTPETLDALKISAR</sequence>
<feature type="domain" description="Peptidoglycan binding-like" evidence="1">
    <location>
        <begin position="3"/>
        <end position="46"/>
    </location>
</feature>
<dbReference type="SUPFAM" id="SSF47090">
    <property type="entry name" value="PGBD-like"/>
    <property type="match status" value="1"/>
</dbReference>
<reference evidence="2 3" key="1">
    <citation type="submission" date="2017-07" db="EMBL/GenBank/DDBJ databases">
        <title>Phylogenetic study on the rhizospheric bacterium Ochrobactrum sp. A44.</title>
        <authorList>
            <person name="Krzyzanowska D.M."/>
            <person name="Ossowicki A."/>
            <person name="Rajewska M."/>
            <person name="Maciag T."/>
            <person name="Kaczynski Z."/>
            <person name="Czerwicka M."/>
            <person name="Jafra S."/>
        </authorList>
    </citation>
    <scope>NUCLEOTIDE SEQUENCE [LARGE SCALE GENOMIC DNA]</scope>
    <source>
        <strain evidence="2 3">PR17</strain>
    </source>
</reference>